<dbReference type="Pfam" id="PF00170">
    <property type="entry name" value="bZIP_1"/>
    <property type="match status" value="1"/>
</dbReference>
<dbReference type="GO" id="GO:0000976">
    <property type="term" value="F:transcription cis-regulatory region binding"/>
    <property type="evidence" value="ECO:0007669"/>
    <property type="project" value="TreeGrafter"/>
</dbReference>
<reference evidence="9 10" key="1">
    <citation type="journal article" date="2020" name="Nat. Food">
        <title>A phased Vanilla planifolia genome enables genetic improvement of flavour and production.</title>
        <authorList>
            <person name="Hasing T."/>
            <person name="Tang H."/>
            <person name="Brym M."/>
            <person name="Khazi F."/>
            <person name="Huang T."/>
            <person name="Chambers A.H."/>
        </authorList>
    </citation>
    <scope>NUCLEOTIDE SEQUENCE [LARGE SCALE GENOMIC DNA]</scope>
    <source>
        <tissue evidence="7">Leaf</tissue>
    </source>
</reference>
<dbReference type="PANTHER" id="PTHR45764">
    <property type="entry name" value="BZIP TRANSCRIPTION FACTOR 44"/>
    <property type="match status" value="1"/>
</dbReference>
<dbReference type="PROSITE" id="PS00036">
    <property type="entry name" value="BZIP_BASIC"/>
    <property type="match status" value="1"/>
</dbReference>
<dbReference type="Proteomes" id="UP000639772">
    <property type="component" value="Unassembled WGS sequence"/>
</dbReference>
<evidence type="ECO:0000256" key="4">
    <source>
        <dbReference type="ARBA" id="ARBA00023163"/>
    </source>
</evidence>
<comment type="subcellular location">
    <subcellularLocation>
        <location evidence="1">Nucleus</location>
    </subcellularLocation>
</comment>
<keyword evidence="4" id="KW-0804">Transcription</keyword>
<dbReference type="Gene3D" id="1.20.5.170">
    <property type="match status" value="1"/>
</dbReference>
<dbReference type="GO" id="GO:0045893">
    <property type="term" value="P:positive regulation of DNA-templated transcription"/>
    <property type="evidence" value="ECO:0007669"/>
    <property type="project" value="TreeGrafter"/>
</dbReference>
<dbReference type="FunFam" id="1.20.5.170:FF:000020">
    <property type="entry name" value="BZIP transcription factor"/>
    <property type="match status" value="1"/>
</dbReference>
<comment type="caution">
    <text evidence="7">The sequence shown here is derived from an EMBL/GenBank/DDBJ whole genome shotgun (WGS) entry which is preliminary data.</text>
</comment>
<proteinExistence type="predicted"/>
<organism evidence="7 10">
    <name type="scientific">Vanilla planifolia</name>
    <name type="common">Vanilla</name>
    <dbReference type="NCBI Taxonomy" id="51239"/>
    <lineage>
        <taxon>Eukaryota</taxon>
        <taxon>Viridiplantae</taxon>
        <taxon>Streptophyta</taxon>
        <taxon>Embryophyta</taxon>
        <taxon>Tracheophyta</taxon>
        <taxon>Spermatophyta</taxon>
        <taxon>Magnoliopsida</taxon>
        <taxon>Liliopsida</taxon>
        <taxon>Asparagales</taxon>
        <taxon>Orchidaceae</taxon>
        <taxon>Vanilloideae</taxon>
        <taxon>Vanilleae</taxon>
        <taxon>Vanilla</taxon>
    </lineage>
</organism>
<name>A0A835PET4_VANPL</name>
<dbReference type="GO" id="GO:0005634">
    <property type="term" value="C:nucleus"/>
    <property type="evidence" value="ECO:0007669"/>
    <property type="project" value="UniProtKB-SubCell"/>
</dbReference>
<evidence type="ECO:0000313" key="9">
    <source>
        <dbReference type="Proteomes" id="UP000636800"/>
    </source>
</evidence>
<dbReference type="SUPFAM" id="SSF57959">
    <property type="entry name" value="Leucine zipper domain"/>
    <property type="match status" value="1"/>
</dbReference>
<keyword evidence="3" id="KW-0238">DNA-binding</keyword>
<dbReference type="EMBL" id="JADCNL010000007">
    <property type="protein sequence ID" value="KAG0473847.1"/>
    <property type="molecule type" value="Genomic_DNA"/>
</dbReference>
<dbReference type="EMBL" id="JADCNM010000081">
    <property type="protein sequence ID" value="KAG0451080.1"/>
    <property type="molecule type" value="Genomic_DNA"/>
</dbReference>
<accession>A0A835PET4</accession>
<dbReference type="Proteomes" id="UP000636800">
    <property type="component" value="Chromosome 7"/>
</dbReference>
<keyword evidence="5" id="KW-0539">Nucleus</keyword>
<dbReference type="SMART" id="SM00338">
    <property type="entry name" value="BRLZ"/>
    <property type="match status" value="1"/>
</dbReference>
<gene>
    <name evidence="8" type="ORF">HPP92_015704</name>
    <name evidence="7" type="ORF">HPP92_026426</name>
</gene>
<dbReference type="InterPro" id="IPR004827">
    <property type="entry name" value="bZIP"/>
</dbReference>
<dbReference type="GO" id="GO:0003700">
    <property type="term" value="F:DNA-binding transcription factor activity"/>
    <property type="evidence" value="ECO:0007669"/>
    <property type="project" value="InterPro"/>
</dbReference>
<evidence type="ECO:0000313" key="10">
    <source>
        <dbReference type="Proteomes" id="UP000639772"/>
    </source>
</evidence>
<dbReference type="PANTHER" id="PTHR45764:SF21">
    <property type="entry name" value="OS03G0770000 PROTEIN"/>
    <property type="match status" value="1"/>
</dbReference>
<sequence length="135" mass="15581">MECAAAYSVEDRRLRRMISNRESARRSRMRKQRHMEDLRSRVGRLRHEKRNLLDQIAAISGCAVVLQHENQKLRTESSALLHRLSVIRRVLFLRQLHLLSSPPLPLHFSDEDSISCLGGELSSGEEHIRATSLMT</sequence>
<evidence type="ECO:0000313" key="7">
    <source>
        <dbReference type="EMBL" id="KAG0451080.1"/>
    </source>
</evidence>
<dbReference type="OrthoDB" id="551672at2759"/>
<evidence type="ECO:0000259" key="6">
    <source>
        <dbReference type="PROSITE" id="PS50217"/>
    </source>
</evidence>
<protein>
    <recommendedName>
        <fullName evidence="6">BZIP domain-containing protein</fullName>
    </recommendedName>
</protein>
<dbReference type="PROSITE" id="PS50217">
    <property type="entry name" value="BZIP"/>
    <property type="match status" value="1"/>
</dbReference>
<dbReference type="AlphaFoldDB" id="A0A835PET4"/>
<keyword evidence="2" id="KW-0805">Transcription regulation</keyword>
<dbReference type="InterPro" id="IPR046347">
    <property type="entry name" value="bZIP_sf"/>
</dbReference>
<dbReference type="InterPro" id="IPR045314">
    <property type="entry name" value="bZIP_plant_GBF1"/>
</dbReference>
<evidence type="ECO:0000256" key="5">
    <source>
        <dbReference type="ARBA" id="ARBA00023242"/>
    </source>
</evidence>
<evidence type="ECO:0000256" key="3">
    <source>
        <dbReference type="ARBA" id="ARBA00023125"/>
    </source>
</evidence>
<keyword evidence="9" id="KW-1185">Reference proteome</keyword>
<evidence type="ECO:0000256" key="1">
    <source>
        <dbReference type="ARBA" id="ARBA00004123"/>
    </source>
</evidence>
<feature type="domain" description="BZIP" evidence="6">
    <location>
        <begin position="10"/>
        <end position="60"/>
    </location>
</feature>
<dbReference type="GO" id="GO:0046982">
    <property type="term" value="F:protein heterodimerization activity"/>
    <property type="evidence" value="ECO:0007669"/>
    <property type="project" value="UniProtKB-ARBA"/>
</dbReference>
<evidence type="ECO:0000256" key="2">
    <source>
        <dbReference type="ARBA" id="ARBA00023015"/>
    </source>
</evidence>
<dbReference type="CDD" id="cd14702">
    <property type="entry name" value="bZIP_plant_GBF1"/>
    <property type="match status" value="1"/>
</dbReference>
<evidence type="ECO:0000313" key="8">
    <source>
        <dbReference type="EMBL" id="KAG0473847.1"/>
    </source>
</evidence>